<sequence>MEGYIHFLITFCGNSRTSKVHFKAYSVRTINSPSQKGVTTYFAYVNFKELPSDIPLEVNPRKPKMNTAVAKALINAVKSPDTDFDINNRGIVIVAKSFNFNTTNNAITLDLDNDPENYGILDGGHTYTAIIENRDDLSEDIDKFVKLEIIVGDNLTVSRIADARNTSASVSDIALYELDNKFDFVKEAVKDEPYANDIAIKDNSKERLQIVELLKLLFTYNIYRFSDSKDSPTQAYSGKAYVFKDIKADLDNGTGYYHNLAKLLPELVCLYDRIELDFRNKYLEYNPSGKFGAVRGIEKKKDGKEPFKTLFLEKDTDYKVASGYILPVFGAFRVLINKETLSWRISPFSLWDKIGADLVKNTFDSSRNNPQDAGKNSSIWSNNYDKVENEMFRQMLAASETIN</sequence>
<dbReference type="EMBL" id="CP035945">
    <property type="protein sequence ID" value="QBE95131.1"/>
    <property type="molecule type" value="Genomic_DNA"/>
</dbReference>
<reference evidence="2 3" key="1">
    <citation type="submission" date="2019-01" db="EMBL/GenBank/DDBJ databases">
        <title>PMF-metabolizing Aryl O-demethylase.</title>
        <authorList>
            <person name="Kim M."/>
        </authorList>
    </citation>
    <scope>NUCLEOTIDE SEQUENCE [LARGE SCALE GENOMIC DNA]</scope>
    <source>
        <strain evidence="2 3">PMF1</strain>
    </source>
</reference>
<evidence type="ECO:0000313" key="3">
    <source>
        <dbReference type="Proteomes" id="UP000289794"/>
    </source>
</evidence>
<organism evidence="2 3">
    <name type="scientific">Blautia producta</name>
    <dbReference type="NCBI Taxonomy" id="33035"/>
    <lineage>
        <taxon>Bacteria</taxon>
        <taxon>Bacillati</taxon>
        <taxon>Bacillota</taxon>
        <taxon>Clostridia</taxon>
        <taxon>Lachnospirales</taxon>
        <taxon>Lachnospiraceae</taxon>
        <taxon>Blautia</taxon>
    </lineage>
</organism>
<accession>A0A4P6LSG6</accession>
<evidence type="ECO:0000313" key="2">
    <source>
        <dbReference type="EMBL" id="QBE95131.1"/>
    </source>
</evidence>
<gene>
    <name evidence="2" type="ORF">PMF13cell1_00633</name>
</gene>
<dbReference type="InterPro" id="IPR018891">
    <property type="entry name" value="AIPR_C"/>
</dbReference>
<feature type="domain" description="Abortive phage infection protein C-terminal" evidence="1">
    <location>
        <begin position="56"/>
        <end position="372"/>
    </location>
</feature>
<dbReference type="KEGG" id="bpro:PMF13cell1_00633"/>
<name>A0A4P6LSG6_9FIRM</name>
<dbReference type="RefSeq" id="WP_205730556.1">
    <property type="nucleotide sequence ID" value="NZ_CP035945.1"/>
</dbReference>
<dbReference type="Pfam" id="PF10592">
    <property type="entry name" value="AIPR"/>
    <property type="match status" value="1"/>
</dbReference>
<proteinExistence type="predicted"/>
<dbReference type="Proteomes" id="UP000289794">
    <property type="component" value="Chromosome"/>
</dbReference>
<evidence type="ECO:0000259" key="1">
    <source>
        <dbReference type="Pfam" id="PF10592"/>
    </source>
</evidence>
<dbReference type="AlphaFoldDB" id="A0A4P6LSG6"/>
<protein>
    <recommendedName>
        <fullName evidence="1">Abortive phage infection protein C-terminal domain-containing protein</fullName>
    </recommendedName>
</protein>